<dbReference type="Proteomes" id="UP000027778">
    <property type="component" value="Unassembled WGS sequence"/>
</dbReference>
<dbReference type="InterPro" id="IPR036661">
    <property type="entry name" value="Luciferase-like_sf"/>
</dbReference>
<dbReference type="SUPFAM" id="SSF51679">
    <property type="entry name" value="Bacterial luciferase-like"/>
    <property type="match status" value="1"/>
</dbReference>
<evidence type="ECO:0000313" key="3">
    <source>
        <dbReference type="Proteomes" id="UP000027778"/>
    </source>
</evidence>
<reference evidence="2 3" key="1">
    <citation type="submission" date="2014-06" db="EMBL/GenBank/DDBJ databases">
        <title>Draft genome sequence of Bacillus gaemokensis JCM 15801 (MCCC 1A00707).</title>
        <authorList>
            <person name="Lai Q."/>
            <person name="Liu Y."/>
            <person name="Shao Z."/>
        </authorList>
    </citation>
    <scope>NUCLEOTIDE SEQUENCE [LARGE SCALE GENOMIC DNA]</scope>
    <source>
        <strain evidence="2 3">JCM 15801</strain>
    </source>
</reference>
<keyword evidence="3" id="KW-1185">Reference proteome</keyword>
<dbReference type="Gene3D" id="3.20.20.30">
    <property type="entry name" value="Luciferase-like domain"/>
    <property type="match status" value="1"/>
</dbReference>
<dbReference type="NCBIfam" id="TIGR04020">
    <property type="entry name" value="seco_metab_LLM"/>
    <property type="match status" value="1"/>
</dbReference>
<dbReference type="GO" id="GO:0005829">
    <property type="term" value="C:cytosol"/>
    <property type="evidence" value="ECO:0007669"/>
    <property type="project" value="TreeGrafter"/>
</dbReference>
<dbReference type="EMBL" id="JOTM01000019">
    <property type="protein sequence ID" value="KEK23218.1"/>
    <property type="molecule type" value="Genomic_DNA"/>
</dbReference>
<evidence type="ECO:0000259" key="1">
    <source>
        <dbReference type="Pfam" id="PF00296"/>
    </source>
</evidence>
<proteinExistence type="predicted"/>
<dbReference type="InterPro" id="IPR050766">
    <property type="entry name" value="Bact_Lucif_Oxidored"/>
</dbReference>
<protein>
    <submittedName>
        <fullName evidence="2">Protein CtaG</fullName>
    </submittedName>
</protein>
<dbReference type="Pfam" id="PF00296">
    <property type="entry name" value="Bac_luciferase"/>
    <property type="match status" value="1"/>
</dbReference>
<dbReference type="InterPro" id="IPR024011">
    <property type="entry name" value="Biosynth_lucif-like_mOase_dom"/>
</dbReference>
<feature type="domain" description="Luciferase-like" evidence="1">
    <location>
        <begin position="65"/>
        <end position="374"/>
    </location>
</feature>
<gene>
    <name evidence="2" type="ORF">BAGA_10720</name>
</gene>
<dbReference type="PANTHER" id="PTHR30137:SF6">
    <property type="entry name" value="LUCIFERASE-LIKE MONOOXYGENASE"/>
    <property type="match status" value="1"/>
</dbReference>
<dbReference type="RefSeq" id="WP_033676067.1">
    <property type="nucleotide sequence ID" value="NZ_JOTM01000019.1"/>
</dbReference>
<dbReference type="eggNOG" id="COG2141">
    <property type="taxonomic scope" value="Bacteria"/>
</dbReference>
<evidence type="ECO:0000313" key="2">
    <source>
        <dbReference type="EMBL" id="KEK23218.1"/>
    </source>
</evidence>
<dbReference type="OrthoDB" id="9776438at2"/>
<dbReference type="AlphaFoldDB" id="A0A073KLK2"/>
<dbReference type="InterPro" id="IPR011251">
    <property type="entry name" value="Luciferase-like_dom"/>
</dbReference>
<dbReference type="GO" id="GO:0016705">
    <property type="term" value="F:oxidoreductase activity, acting on paired donors, with incorporation or reduction of molecular oxygen"/>
    <property type="evidence" value="ECO:0007669"/>
    <property type="project" value="InterPro"/>
</dbReference>
<sequence>MNKIVERIAALSPKQRELLEKQLKEKGLDNPFSFDSARKNEKKSFGENQITPKRNLVKGAEFSLFFFSGDGSTTKENKYEFLLKSASFADKNGFAAVWTPERHFEEFGGLYPNPSVLSAALATVTEKIELRAGSVVLPLHHPIRFTEEWSVVDNLSNGRVSVAFASGWHPIDFLVAPVQSSCYYLERKDEMFKSIEQVQKLWQGEKVPYLDATGKTYSIQTLPRPLQKQLNVWIATNGSPETFQNAAKIGANILTGVTPGGIEELEEKIEMYRKALTDYGYEAESRKVAVMLHTCLGTDNIVIKEKVKKPLKEYLKTFMKQHKNIHTDYEKLSPEDFEVIVSRAFEVYFQESALLGTQDKCAALVEKLIGIGVDEIACLIDFGVDFDTVMDSLHMLTELKNQFTERIETNEKSDREN</sequence>
<name>A0A073KLK2_9BACI</name>
<organism evidence="2 3">
    <name type="scientific">Bacillus gaemokensis</name>
    <dbReference type="NCBI Taxonomy" id="574375"/>
    <lineage>
        <taxon>Bacteria</taxon>
        <taxon>Bacillati</taxon>
        <taxon>Bacillota</taxon>
        <taxon>Bacilli</taxon>
        <taxon>Bacillales</taxon>
        <taxon>Bacillaceae</taxon>
        <taxon>Bacillus</taxon>
        <taxon>Bacillus cereus group</taxon>
    </lineage>
</organism>
<accession>A0A073KLK2</accession>
<dbReference type="STRING" id="574375.AZF08_23060"/>
<dbReference type="PANTHER" id="PTHR30137">
    <property type="entry name" value="LUCIFERASE-LIKE MONOOXYGENASE"/>
    <property type="match status" value="1"/>
</dbReference>
<comment type="caution">
    <text evidence="2">The sequence shown here is derived from an EMBL/GenBank/DDBJ whole genome shotgun (WGS) entry which is preliminary data.</text>
</comment>